<dbReference type="AlphaFoldDB" id="Q22MU2"/>
<gene>
    <name evidence="2" type="ORF">TTHERM_00030310</name>
</gene>
<keyword evidence="1 2" id="KW-0812">Transmembrane</keyword>
<accession>Q22MU2</accession>
<dbReference type="EMBL" id="GG662720">
    <property type="protein sequence ID" value="EAR86265.1"/>
    <property type="molecule type" value="Genomic_DNA"/>
</dbReference>
<evidence type="ECO:0000313" key="3">
    <source>
        <dbReference type="Proteomes" id="UP000009168"/>
    </source>
</evidence>
<dbReference type="GeneID" id="7828661"/>
<proteinExistence type="predicted"/>
<evidence type="ECO:0000313" key="2">
    <source>
        <dbReference type="EMBL" id="EAR86265.1"/>
    </source>
</evidence>
<name>Q22MU2_TETTS</name>
<keyword evidence="3" id="KW-1185">Reference proteome</keyword>
<dbReference type="HOGENOM" id="CLU_1059534_0_0_1"/>
<dbReference type="Proteomes" id="UP000009168">
    <property type="component" value="Unassembled WGS sequence"/>
</dbReference>
<dbReference type="InParanoid" id="Q22MU2"/>
<reference evidence="3" key="1">
    <citation type="journal article" date="2006" name="PLoS Biol.">
        <title>Macronuclear genome sequence of the ciliate Tetrahymena thermophila, a model eukaryote.</title>
        <authorList>
            <person name="Eisen J.A."/>
            <person name="Coyne R.S."/>
            <person name="Wu M."/>
            <person name="Wu D."/>
            <person name="Thiagarajan M."/>
            <person name="Wortman J.R."/>
            <person name="Badger J.H."/>
            <person name="Ren Q."/>
            <person name="Amedeo P."/>
            <person name="Jones K.M."/>
            <person name="Tallon L.J."/>
            <person name="Delcher A.L."/>
            <person name="Salzberg S.L."/>
            <person name="Silva J.C."/>
            <person name="Haas B.J."/>
            <person name="Majoros W.H."/>
            <person name="Farzad M."/>
            <person name="Carlton J.M."/>
            <person name="Smith R.K. Jr."/>
            <person name="Garg J."/>
            <person name="Pearlman R.E."/>
            <person name="Karrer K.M."/>
            <person name="Sun L."/>
            <person name="Manning G."/>
            <person name="Elde N.C."/>
            <person name="Turkewitz A.P."/>
            <person name="Asai D.J."/>
            <person name="Wilkes D.E."/>
            <person name="Wang Y."/>
            <person name="Cai H."/>
            <person name="Collins K."/>
            <person name="Stewart B.A."/>
            <person name="Lee S.R."/>
            <person name="Wilamowska K."/>
            <person name="Weinberg Z."/>
            <person name="Ruzzo W.L."/>
            <person name="Wloga D."/>
            <person name="Gaertig J."/>
            <person name="Frankel J."/>
            <person name="Tsao C.-C."/>
            <person name="Gorovsky M.A."/>
            <person name="Keeling P.J."/>
            <person name="Waller R.F."/>
            <person name="Patron N.J."/>
            <person name="Cherry J.M."/>
            <person name="Stover N.A."/>
            <person name="Krieger C.J."/>
            <person name="del Toro C."/>
            <person name="Ryder H.F."/>
            <person name="Williamson S.C."/>
            <person name="Barbeau R.A."/>
            <person name="Hamilton E.P."/>
            <person name="Orias E."/>
        </authorList>
    </citation>
    <scope>NUCLEOTIDE SEQUENCE [LARGE SCALE GENOMIC DNA]</scope>
    <source>
        <strain evidence="3">SB210</strain>
    </source>
</reference>
<feature type="transmembrane region" description="Helical" evidence="1">
    <location>
        <begin position="240"/>
        <end position="257"/>
    </location>
</feature>
<protein>
    <submittedName>
        <fullName evidence="2">Transmembrane protein, putative</fullName>
    </submittedName>
</protein>
<sequence length="263" mass="30483">MVVISIINIQRKNFSTIKNLFEKLFLDSKILDKKKNWINYCQEERVNQDLTSIMFDVEFNSLPQVIQVLLKNRVQFINHDKQQQIEIGVNANTIKFLGIKQEDKELVLNGLKGYKNESAINSNDLELKFDTCQQQAQALEAMLNFIQIEDYTLQSVFLLDLSSTINQIELENTLTRIQSKFDLANTSKVQSDNQNNCNVQLNRKRKASDSQTEEISKLYEKKKESKVEKQESSLFTKKDFLQMILLIVLIGMVSCVVKGKKIF</sequence>
<evidence type="ECO:0000256" key="1">
    <source>
        <dbReference type="SAM" id="Phobius"/>
    </source>
</evidence>
<dbReference type="KEGG" id="tet:TTHERM_00030310"/>
<keyword evidence="1" id="KW-0472">Membrane</keyword>
<keyword evidence="1" id="KW-1133">Transmembrane helix</keyword>
<dbReference type="RefSeq" id="XP_976928.1">
    <property type="nucleotide sequence ID" value="XM_971835.1"/>
</dbReference>
<organism evidence="2 3">
    <name type="scientific">Tetrahymena thermophila (strain SB210)</name>
    <dbReference type="NCBI Taxonomy" id="312017"/>
    <lineage>
        <taxon>Eukaryota</taxon>
        <taxon>Sar</taxon>
        <taxon>Alveolata</taxon>
        <taxon>Ciliophora</taxon>
        <taxon>Intramacronucleata</taxon>
        <taxon>Oligohymenophorea</taxon>
        <taxon>Hymenostomatida</taxon>
        <taxon>Tetrahymenina</taxon>
        <taxon>Tetrahymenidae</taxon>
        <taxon>Tetrahymena</taxon>
    </lineage>
</organism>